<protein>
    <submittedName>
        <fullName evidence="12">Squamosa promoter-binding-like protein 12</fullName>
    </submittedName>
</protein>
<keyword evidence="5" id="KW-0805">Transcription regulation</keyword>
<evidence type="ECO:0000256" key="7">
    <source>
        <dbReference type="ARBA" id="ARBA00023163"/>
    </source>
</evidence>
<evidence type="ECO:0000256" key="6">
    <source>
        <dbReference type="ARBA" id="ARBA00023125"/>
    </source>
</evidence>
<dbReference type="GO" id="GO:0005634">
    <property type="term" value="C:nucleus"/>
    <property type="evidence" value="ECO:0007669"/>
    <property type="project" value="UniProtKB-SubCell"/>
</dbReference>
<keyword evidence="3 9" id="KW-0863">Zinc-finger</keyword>
<dbReference type="OrthoDB" id="514967at2759"/>
<dbReference type="STRING" id="157652.A0A371HRU4"/>
<feature type="compositionally biased region" description="Low complexity" evidence="10">
    <location>
        <begin position="253"/>
        <end position="264"/>
    </location>
</feature>
<comment type="caution">
    <text evidence="12">The sequence shown here is derived from an EMBL/GenBank/DDBJ whole genome shotgun (WGS) entry which is preliminary data.</text>
</comment>
<evidence type="ECO:0000313" key="13">
    <source>
        <dbReference type="Proteomes" id="UP000257109"/>
    </source>
</evidence>
<dbReference type="GO" id="GO:0008270">
    <property type="term" value="F:zinc ion binding"/>
    <property type="evidence" value="ECO:0007669"/>
    <property type="project" value="UniProtKB-KW"/>
</dbReference>
<name>A0A371HRU4_MUCPR</name>
<dbReference type="Pfam" id="PF03110">
    <property type="entry name" value="SBP"/>
    <property type="match status" value="1"/>
</dbReference>
<evidence type="ECO:0000256" key="1">
    <source>
        <dbReference type="ARBA" id="ARBA00004123"/>
    </source>
</evidence>
<feature type="non-terminal residue" evidence="12">
    <location>
        <position position="1"/>
    </location>
</feature>
<evidence type="ECO:0000313" key="12">
    <source>
        <dbReference type="EMBL" id="RDY05506.1"/>
    </source>
</evidence>
<keyword evidence="13" id="KW-1185">Reference proteome</keyword>
<evidence type="ECO:0000259" key="11">
    <source>
        <dbReference type="PROSITE" id="PS51141"/>
    </source>
</evidence>
<accession>A0A371HRU4</accession>
<dbReference type="EMBL" id="QJKJ01001864">
    <property type="protein sequence ID" value="RDY05506.1"/>
    <property type="molecule type" value="Genomic_DNA"/>
</dbReference>
<evidence type="ECO:0000256" key="5">
    <source>
        <dbReference type="ARBA" id="ARBA00023015"/>
    </source>
</evidence>
<gene>
    <name evidence="12" type="primary">SPL12</name>
    <name evidence="12" type="ORF">CR513_10651</name>
</gene>
<evidence type="ECO:0000256" key="4">
    <source>
        <dbReference type="ARBA" id="ARBA00022833"/>
    </source>
</evidence>
<dbReference type="InterPro" id="IPR036893">
    <property type="entry name" value="SBP_sf"/>
</dbReference>
<keyword evidence="2" id="KW-0479">Metal-binding</keyword>
<dbReference type="PANTHER" id="PTHR31251:SF74">
    <property type="entry name" value="SQUAMOSA PROMOTER-BINDING-LIKE PROTEIN 2"/>
    <property type="match status" value="1"/>
</dbReference>
<keyword evidence="4" id="KW-0862">Zinc</keyword>
<organism evidence="12 13">
    <name type="scientific">Mucuna pruriens</name>
    <name type="common">Velvet bean</name>
    <name type="synonym">Dolichos pruriens</name>
    <dbReference type="NCBI Taxonomy" id="157652"/>
    <lineage>
        <taxon>Eukaryota</taxon>
        <taxon>Viridiplantae</taxon>
        <taxon>Streptophyta</taxon>
        <taxon>Embryophyta</taxon>
        <taxon>Tracheophyta</taxon>
        <taxon>Spermatophyta</taxon>
        <taxon>Magnoliopsida</taxon>
        <taxon>eudicotyledons</taxon>
        <taxon>Gunneridae</taxon>
        <taxon>Pentapetalae</taxon>
        <taxon>rosids</taxon>
        <taxon>fabids</taxon>
        <taxon>Fabales</taxon>
        <taxon>Fabaceae</taxon>
        <taxon>Papilionoideae</taxon>
        <taxon>50 kb inversion clade</taxon>
        <taxon>NPAAA clade</taxon>
        <taxon>indigoferoid/millettioid clade</taxon>
        <taxon>Phaseoleae</taxon>
        <taxon>Mucuna</taxon>
    </lineage>
</organism>
<evidence type="ECO:0000256" key="8">
    <source>
        <dbReference type="ARBA" id="ARBA00023242"/>
    </source>
</evidence>
<feature type="compositionally biased region" description="Basic and acidic residues" evidence="10">
    <location>
        <begin position="95"/>
        <end position="108"/>
    </location>
</feature>
<dbReference type="Proteomes" id="UP000257109">
    <property type="component" value="Unassembled WGS sequence"/>
</dbReference>
<dbReference type="InterPro" id="IPR044817">
    <property type="entry name" value="SBP-like"/>
</dbReference>
<dbReference type="FunFam" id="4.10.1100.10:FF:000001">
    <property type="entry name" value="Squamosa promoter-binding-like protein 14"/>
    <property type="match status" value="1"/>
</dbReference>
<comment type="subcellular location">
    <subcellularLocation>
        <location evidence="1">Nucleus</location>
    </subcellularLocation>
</comment>
<dbReference type="Gene3D" id="4.10.1100.10">
    <property type="entry name" value="Transcription factor, SBP-box domain"/>
    <property type="match status" value="1"/>
</dbReference>
<dbReference type="GO" id="GO:0003677">
    <property type="term" value="F:DNA binding"/>
    <property type="evidence" value="ECO:0007669"/>
    <property type="project" value="UniProtKB-KW"/>
</dbReference>
<feature type="region of interest" description="Disordered" evidence="10">
    <location>
        <begin position="239"/>
        <end position="267"/>
    </location>
</feature>
<evidence type="ECO:0000256" key="9">
    <source>
        <dbReference type="PROSITE-ProRule" id="PRU00470"/>
    </source>
</evidence>
<feature type="domain" description="SBP-type" evidence="11">
    <location>
        <begin position="172"/>
        <end position="249"/>
    </location>
</feature>
<keyword evidence="8" id="KW-0539">Nucleus</keyword>
<keyword evidence="6" id="KW-0238">DNA-binding</keyword>
<keyword evidence="7" id="KW-0804">Transcription</keyword>
<dbReference type="PANTHER" id="PTHR31251">
    <property type="entry name" value="SQUAMOSA PROMOTER-BINDING-LIKE PROTEIN 4"/>
    <property type="match status" value="1"/>
</dbReference>
<dbReference type="AlphaFoldDB" id="A0A371HRU4"/>
<reference evidence="12" key="1">
    <citation type="submission" date="2018-05" db="EMBL/GenBank/DDBJ databases">
        <title>Draft genome of Mucuna pruriens seed.</title>
        <authorList>
            <person name="Nnadi N.E."/>
            <person name="Vos R."/>
            <person name="Hasami M.H."/>
            <person name="Devisetty U.K."/>
            <person name="Aguiy J.C."/>
        </authorList>
    </citation>
    <scope>NUCLEOTIDE SEQUENCE [LARGE SCALE GENOMIC DNA]</scope>
    <source>
        <strain evidence="12">JCA_2017</strain>
    </source>
</reference>
<sequence>MEWNAKSPPQWEWEHLFFNTKPTENSKSQSPNWSGEANQEINFELFDASGVSGCSGSELIHASSSRTSISASMNSSSNMGSKTSIFTFESSQDDSSGKKELSKEEPLETSHAPEPSSVSGEPLLTLKLGKRLYFEDVCPENDSKNLSFSKDPVSSSSTGKKCKSNNGQSLQYPCCQVEGCGLDLSSAKDYHRKHRVCESHSKSLKVVVAGLERRFCQQCSRFHGLLEFDEKKRSCRRRLSDHNARRRKPLPEAVQSSQSALSSVPCERRKQMSPFTFSRTASNIACQKIHSSKLPQTKDFLMKTAKANTVIPSIVTMLSNDSNISFTSKAFATKNINLGRIPLVGIEDSINSSDPNATKDYDRALSLLSTNSWGSYDAKSISLEHSNHTTSVAQPTSQRIPLASSEYWHTDHPLNSSMWISYSNSDDSNRFHEFQLLREPYESGLSYASIPICQGQDYFENVLRRQNDK</sequence>
<dbReference type="SUPFAM" id="SSF103612">
    <property type="entry name" value="SBT domain"/>
    <property type="match status" value="1"/>
</dbReference>
<dbReference type="InterPro" id="IPR004333">
    <property type="entry name" value="SBP_dom"/>
</dbReference>
<evidence type="ECO:0000256" key="10">
    <source>
        <dbReference type="SAM" id="MobiDB-lite"/>
    </source>
</evidence>
<proteinExistence type="predicted"/>
<dbReference type="PROSITE" id="PS51141">
    <property type="entry name" value="ZF_SBP"/>
    <property type="match status" value="1"/>
</dbReference>
<evidence type="ECO:0000256" key="2">
    <source>
        <dbReference type="ARBA" id="ARBA00022723"/>
    </source>
</evidence>
<feature type="region of interest" description="Disordered" evidence="10">
    <location>
        <begin position="89"/>
        <end position="121"/>
    </location>
</feature>
<evidence type="ECO:0000256" key="3">
    <source>
        <dbReference type="ARBA" id="ARBA00022771"/>
    </source>
</evidence>
<feature type="region of interest" description="Disordered" evidence="10">
    <location>
        <begin position="147"/>
        <end position="167"/>
    </location>
</feature>